<gene>
    <name evidence="2" type="primary">nlpE</name>
    <name evidence="2" type="synonym">cutF</name>
    <name evidence="2" type="ORF">HGO23_16550</name>
</gene>
<evidence type="ECO:0000313" key="2">
    <source>
        <dbReference type="EMBL" id="QTL39398.1"/>
    </source>
</evidence>
<evidence type="ECO:0000259" key="1">
    <source>
        <dbReference type="Pfam" id="PF17185"/>
    </source>
</evidence>
<protein>
    <submittedName>
        <fullName evidence="2">Envelope stress response activation lipoprotein NlpE</fullName>
    </submittedName>
</protein>
<dbReference type="EMBL" id="CP072455">
    <property type="protein sequence ID" value="QTL39398.1"/>
    <property type="molecule type" value="Genomic_DNA"/>
</dbReference>
<dbReference type="InterPro" id="IPR038139">
    <property type="entry name" value="NlpE_C_sf"/>
</dbReference>
<dbReference type="Gene3D" id="2.40.50.540">
    <property type="match status" value="1"/>
</dbReference>
<keyword evidence="2" id="KW-0449">Lipoprotein</keyword>
<dbReference type="Pfam" id="PF04170">
    <property type="entry name" value="NlpE"/>
    <property type="match status" value="1"/>
</dbReference>
<keyword evidence="3" id="KW-1185">Reference proteome</keyword>
<dbReference type="InterPro" id="IPR033450">
    <property type="entry name" value="NlpE_C"/>
</dbReference>
<accession>A0ABX7VFD0</accession>
<reference evidence="2 3" key="1">
    <citation type="submission" date="2021-03" db="EMBL/GenBank/DDBJ databases">
        <title>Complete Genome Sequence Data of Xenorhabdus budapestensis strain C72, a Candidate Biological Control Agent, from China.</title>
        <authorList>
            <person name="LI B."/>
            <person name="WANG S."/>
            <person name="QIU D."/>
        </authorList>
    </citation>
    <scope>NUCLEOTIDE SEQUENCE [LARGE SCALE GENOMIC DNA]</scope>
    <source>
        <strain evidence="2 3">C-7-2</strain>
    </source>
</reference>
<sequence length="232" mass="25654">MNKNILLALVASGVLTAVGCQNNPAHQNGAVDQNDLTPQNQFRIDEKVFNGVIPCADCAGIETTLQLSNDGAYILGQTYLKSGQEKPFFETGHWVVNGKKITLTSDEGEKAYYQMTGEDLVMLDIKGEPIQSELNYKLAKVTPKKLAGEYRYFADSAIFTECHSRKFYDASENIELERGYSAMGAEGGEPVYVEVEGYYTLRPSMEDGLFDNALIQAGKIRFDKSSSCQTKK</sequence>
<dbReference type="NCBIfam" id="NF007814">
    <property type="entry name" value="PRK10523.1"/>
    <property type="match status" value="1"/>
</dbReference>
<dbReference type="RefSeq" id="WP_209027286.1">
    <property type="nucleotide sequence ID" value="NZ_CP072455.1"/>
</dbReference>
<organism evidence="2 3">
    <name type="scientific">Xenorhabdus budapestensis</name>
    <dbReference type="NCBI Taxonomy" id="290110"/>
    <lineage>
        <taxon>Bacteria</taxon>
        <taxon>Pseudomonadati</taxon>
        <taxon>Pseudomonadota</taxon>
        <taxon>Gammaproteobacteria</taxon>
        <taxon>Enterobacterales</taxon>
        <taxon>Morganellaceae</taxon>
        <taxon>Xenorhabdus</taxon>
    </lineage>
</organism>
<dbReference type="InterPro" id="IPR007298">
    <property type="entry name" value="Cu-R_lipoprotein_NlpE"/>
</dbReference>
<name>A0ABX7VFD0_XENBU</name>
<evidence type="ECO:0000313" key="3">
    <source>
        <dbReference type="Proteomes" id="UP000665047"/>
    </source>
</evidence>
<dbReference type="Pfam" id="PF17185">
    <property type="entry name" value="NlpE_C"/>
    <property type="match status" value="1"/>
</dbReference>
<proteinExistence type="predicted"/>
<dbReference type="Proteomes" id="UP000665047">
    <property type="component" value="Chromosome"/>
</dbReference>
<feature type="domain" description="NlpE C-terminal OB" evidence="1">
    <location>
        <begin position="141"/>
        <end position="229"/>
    </location>
</feature>
<dbReference type="PROSITE" id="PS51257">
    <property type="entry name" value="PROKAR_LIPOPROTEIN"/>
    <property type="match status" value="1"/>
</dbReference>
<dbReference type="Gene3D" id="2.40.128.640">
    <property type="match status" value="1"/>
</dbReference>